<dbReference type="Gramene" id="PNT69747">
    <property type="protein sequence ID" value="PNT69747"/>
    <property type="gene ID" value="BRADI_3g60830v3"/>
</dbReference>
<dbReference type="PANTHER" id="PTHR42893:SF18">
    <property type="entry name" value="PROTEIN DETOXIFICATION"/>
    <property type="match status" value="1"/>
</dbReference>
<keyword evidence="7 16" id="KW-0547">Nucleotide-binding</keyword>
<dbReference type="SUPFAM" id="SSF56112">
    <property type="entry name" value="Protein kinase-like (PK-like)"/>
    <property type="match status" value="1"/>
</dbReference>
<dbReference type="InterPro" id="IPR002528">
    <property type="entry name" value="MATE_fam"/>
</dbReference>
<dbReference type="GO" id="GO:0016020">
    <property type="term" value="C:membrane"/>
    <property type="evidence" value="ECO:0007669"/>
    <property type="project" value="UniProtKB-SubCell"/>
</dbReference>
<evidence type="ECO:0000256" key="13">
    <source>
        <dbReference type="ARBA" id="ARBA00047899"/>
    </source>
</evidence>
<keyword evidence="6" id="KW-0677">Repeat</keyword>
<dbReference type="EMBL" id="CM000882">
    <property type="protein sequence ID" value="PNT69747.1"/>
    <property type="molecule type" value="Genomic_DNA"/>
</dbReference>
<dbReference type="Pfam" id="PF13041">
    <property type="entry name" value="PPR_2"/>
    <property type="match status" value="1"/>
</dbReference>
<dbReference type="PROSITE" id="PS00107">
    <property type="entry name" value="PROTEIN_KINASE_ATP"/>
    <property type="match status" value="1"/>
</dbReference>
<accession>A0A2K2D646</accession>
<evidence type="ECO:0000256" key="6">
    <source>
        <dbReference type="ARBA" id="ARBA00022737"/>
    </source>
</evidence>
<comment type="similarity">
    <text evidence="2 17">Belongs to the multi antimicrobial extrusion (MATE) (TC 2.A.66.1) family.</text>
</comment>
<evidence type="ECO:0000256" key="17">
    <source>
        <dbReference type="RuleBase" id="RU004914"/>
    </source>
</evidence>
<feature type="transmembrane region" description="Helical" evidence="17">
    <location>
        <begin position="1228"/>
        <end position="1255"/>
    </location>
</feature>
<evidence type="ECO:0000313" key="21">
    <source>
        <dbReference type="Proteomes" id="UP000008810"/>
    </source>
</evidence>
<dbReference type="ExpressionAtlas" id="A0A2K2D646">
    <property type="expression patterns" value="baseline and differential"/>
</dbReference>
<dbReference type="GO" id="GO:0004674">
    <property type="term" value="F:protein serine/threonine kinase activity"/>
    <property type="evidence" value="ECO:0007669"/>
    <property type="project" value="UniProtKB-KW"/>
</dbReference>
<dbReference type="NCBIfam" id="TIGR00756">
    <property type="entry name" value="PPR"/>
    <property type="match status" value="2"/>
</dbReference>
<dbReference type="SMR" id="A0A2K2D646"/>
<evidence type="ECO:0000259" key="18">
    <source>
        <dbReference type="PROSITE" id="PS50011"/>
    </source>
</evidence>
<dbReference type="Gene3D" id="1.10.510.10">
    <property type="entry name" value="Transferase(Phosphotransferase) domain 1"/>
    <property type="match status" value="1"/>
</dbReference>
<dbReference type="GO" id="GO:0015297">
    <property type="term" value="F:antiporter activity"/>
    <property type="evidence" value="ECO:0007669"/>
    <property type="project" value="InterPro"/>
</dbReference>
<dbReference type="FunFam" id="1.10.510.10:FF:001023">
    <property type="entry name" value="Os07g0541700 protein"/>
    <property type="match status" value="1"/>
</dbReference>
<evidence type="ECO:0000256" key="8">
    <source>
        <dbReference type="ARBA" id="ARBA00022777"/>
    </source>
</evidence>
<feature type="repeat" description="PPR" evidence="15">
    <location>
        <begin position="643"/>
        <end position="677"/>
    </location>
</feature>
<dbReference type="GO" id="GO:0022857">
    <property type="term" value="F:transmembrane transporter activity"/>
    <property type="evidence" value="ECO:0000318"/>
    <property type="project" value="GO_Central"/>
</dbReference>
<feature type="repeat" description="PPR" evidence="15">
    <location>
        <begin position="744"/>
        <end position="774"/>
    </location>
</feature>
<keyword evidence="11 17" id="KW-1133">Transmembrane helix</keyword>
<dbReference type="InParanoid" id="A0A2K2D646"/>
<dbReference type="OrthoDB" id="185373at2759"/>
<evidence type="ECO:0000256" key="9">
    <source>
        <dbReference type="ARBA" id="ARBA00022840"/>
    </source>
</evidence>
<organism evidence="19">
    <name type="scientific">Brachypodium distachyon</name>
    <name type="common">Purple false brome</name>
    <name type="synonym">Trachynia distachya</name>
    <dbReference type="NCBI Taxonomy" id="15368"/>
    <lineage>
        <taxon>Eukaryota</taxon>
        <taxon>Viridiplantae</taxon>
        <taxon>Streptophyta</taxon>
        <taxon>Embryophyta</taxon>
        <taxon>Tracheophyta</taxon>
        <taxon>Spermatophyta</taxon>
        <taxon>Magnoliopsida</taxon>
        <taxon>Liliopsida</taxon>
        <taxon>Poales</taxon>
        <taxon>Poaceae</taxon>
        <taxon>BOP clade</taxon>
        <taxon>Pooideae</taxon>
        <taxon>Stipodae</taxon>
        <taxon>Brachypodieae</taxon>
        <taxon>Brachypodium</taxon>
    </lineage>
</organism>
<keyword evidence="3" id="KW-0723">Serine/threonine-protein kinase</keyword>
<dbReference type="CDD" id="cd13136">
    <property type="entry name" value="MATE_DinF_like"/>
    <property type="match status" value="1"/>
</dbReference>
<dbReference type="InterPro" id="IPR044644">
    <property type="entry name" value="DinF-like"/>
</dbReference>
<sequence>MATNSCFSWPPRLRSLQCCSSKGSNDPCSPSSYAARSSMSIRRSHGCDDGGSEEVMMAAAAHKFTLAELAAATDGFSPANLVGEGGFGRVYRGHLPDLTAVAVKQLVRGGVQGSHEFVVECMMLMLLRHPNLVSLLGYCADARERLLVYEFLPRRSLDAHLFFSDPGHAGLDWNTRVKVAQGAARGLRYLHEVVTPPVICRDVKSSNILLAGDFTPKLSDFGLARLGPVGDHTHVSTRVMGTHGYCAPTTPPPAGSASMEAAVRRYLESGKPPALLPALFKHCCLLPKENASAALASQLHADACKRPLSAAASNSLLSCYLRTARHDLAVAHFRCPSTPRDDVTYNTLFAHLPPSPPASFFASLRFFRPNVATLLALVRASSDYPTVVHAYLLKTAYSHMGGTTLQNSLLAMYAAFGDSLAAATLFDEMPDRDVVSWTSMIGASLAGGSADQALGLFRDMVADGTLELDGVVLVVAIRACAMLEHAALGSSLHAVAERRGLQGDDVFVPNSLVDMYAKCHDLHSARKVFDLMAHRNVVSWNSMLSGLVHADRCEEALELAASSSLLTGNGDVYFDETTLVVLLQLCKKLDGQAMWCRSVHATALRRLLSLSSMPLVNALLDTYAKCGLLDYSLRLFEGMREKNVVTWSTLIAGCAHNGRPQEAMACYVAMREAGEMPNSITMLSLLEACAYCAEMRASRCAHGVAIRSGLALERDVSNALVDMYGKCGDIAASTSVFDMMPSKDVLTWNSMIGALGMNGRTLDALAILDRMEREDEGVNPNGITMLTVLSACAHGGLVEEGMACFERMTATYSLQPQVEHLSCVVDMLARVGDLEGAVKIIEERMSTTNSPAAWSALLSACRSHSDFKVGRDAASRVLELEPGNSAGYLLSMSMPGETARMRWLMRERGVKVTSGHSVVYIGQEAHSELHPAGVGSELILLALPAVLGQAIDPLAQLMETAYIGRLGALELASAGIGVAIFNILSKIFNIPLLSIATSFVAEDISKNASKHSNSGKLELPSVSSALILAAGIGIIEALALFLGSGLFLKLMGVSPASPMHKSAQLFLSLRALGAPANVIMLAVQGIFRGFKDTKTPVIYIGLGNLSAVVLLPLLIYGFQLGITGAAISTVASHSLRHYGNYWLLAHLLILCHAVYELNKYPCQIYDQKMKCNTHNIEPLGTSSFFVVTMRACGMLLGRTLSILLTMTIGTSMAARQGPTAMAAHQICLQVWLAVSLLADALAVSAQALIASSYAILDYKRVQKIAMFALQIGVVSGLALAAGLYASFGNIARLFTSDPEVLMVVKSCALFVCASQPINALAFIFDGLHYGVSDFDYIAQATIVVGIMSSLVLLYAPSVFGLAGVWAGLTTLMGLRMAAGFLRLLWKTGPWSFLHEERKNEPFA</sequence>
<evidence type="ECO:0000256" key="1">
    <source>
        <dbReference type="ARBA" id="ARBA00004141"/>
    </source>
</evidence>
<dbReference type="EnsemblPlants" id="PNT69747">
    <property type="protein sequence ID" value="PNT69747"/>
    <property type="gene ID" value="BRADI_3g60830v3"/>
</dbReference>
<protein>
    <recommendedName>
        <fullName evidence="17">Protein DETOXIFICATION</fullName>
    </recommendedName>
    <alternativeName>
        <fullName evidence="17">Multidrug and toxic compound extrusion protein</fullName>
    </alternativeName>
</protein>
<dbReference type="Pfam" id="PF00069">
    <property type="entry name" value="Pkinase"/>
    <property type="match status" value="1"/>
</dbReference>
<dbReference type="Proteomes" id="UP000008810">
    <property type="component" value="Chromosome 3"/>
</dbReference>
<feature type="transmembrane region" description="Helical" evidence="17">
    <location>
        <begin position="1267"/>
        <end position="1288"/>
    </location>
</feature>
<feature type="domain" description="Protein kinase" evidence="18">
    <location>
        <begin position="76"/>
        <end position="349"/>
    </location>
</feature>
<feature type="transmembrane region" description="Helical" evidence="17">
    <location>
        <begin position="1300"/>
        <end position="1324"/>
    </location>
</feature>
<dbReference type="PANTHER" id="PTHR42893">
    <property type="entry name" value="PROTEIN DETOXIFICATION 44, CHLOROPLASTIC-RELATED"/>
    <property type="match status" value="1"/>
</dbReference>
<keyword evidence="9 16" id="KW-0067">ATP-binding</keyword>
<dbReference type="InterPro" id="IPR011990">
    <property type="entry name" value="TPR-like_helical_dom_sf"/>
</dbReference>
<dbReference type="PROSITE" id="PS50011">
    <property type="entry name" value="PROTEIN_KINASE_DOM"/>
    <property type="match status" value="1"/>
</dbReference>
<dbReference type="Pfam" id="PF01535">
    <property type="entry name" value="PPR"/>
    <property type="match status" value="7"/>
</dbReference>
<keyword evidence="8" id="KW-0418">Kinase</keyword>
<keyword evidence="12 17" id="KW-0472">Membrane</keyword>
<dbReference type="GO" id="GO:0005524">
    <property type="term" value="F:ATP binding"/>
    <property type="evidence" value="ECO:0007669"/>
    <property type="project" value="UniProtKB-UniRule"/>
</dbReference>
<comment type="catalytic activity">
    <reaction evidence="14">
        <text>L-seryl-[protein] + ATP = O-phospho-L-seryl-[protein] + ADP + H(+)</text>
        <dbReference type="Rhea" id="RHEA:17989"/>
        <dbReference type="Rhea" id="RHEA-COMP:9863"/>
        <dbReference type="Rhea" id="RHEA-COMP:11604"/>
        <dbReference type="ChEBI" id="CHEBI:15378"/>
        <dbReference type="ChEBI" id="CHEBI:29999"/>
        <dbReference type="ChEBI" id="CHEBI:30616"/>
        <dbReference type="ChEBI" id="CHEBI:83421"/>
        <dbReference type="ChEBI" id="CHEBI:456216"/>
        <dbReference type="EC" id="2.7.11.1"/>
    </reaction>
</comment>
<keyword evidence="5 17" id="KW-0812">Transmembrane</keyword>
<dbReference type="Gene3D" id="1.25.40.10">
    <property type="entry name" value="Tetratricopeptide repeat domain"/>
    <property type="match status" value="4"/>
</dbReference>
<feature type="transmembrane region" description="Helical" evidence="17">
    <location>
        <begin position="1067"/>
        <end position="1087"/>
    </location>
</feature>
<comment type="catalytic activity">
    <reaction evidence="13">
        <text>L-threonyl-[protein] + ATP = O-phospho-L-threonyl-[protein] + ADP + H(+)</text>
        <dbReference type="Rhea" id="RHEA:46608"/>
        <dbReference type="Rhea" id="RHEA-COMP:11060"/>
        <dbReference type="Rhea" id="RHEA-COMP:11605"/>
        <dbReference type="ChEBI" id="CHEBI:15378"/>
        <dbReference type="ChEBI" id="CHEBI:30013"/>
        <dbReference type="ChEBI" id="CHEBI:30616"/>
        <dbReference type="ChEBI" id="CHEBI:61977"/>
        <dbReference type="ChEBI" id="CHEBI:456216"/>
        <dbReference type="EC" id="2.7.11.1"/>
    </reaction>
</comment>
<feature type="transmembrane region" description="Helical" evidence="17">
    <location>
        <begin position="1025"/>
        <end position="1047"/>
    </location>
</feature>
<feature type="transmembrane region" description="Helical" evidence="17">
    <location>
        <begin position="1336"/>
        <end position="1356"/>
    </location>
</feature>
<evidence type="ECO:0000256" key="14">
    <source>
        <dbReference type="ARBA" id="ARBA00048679"/>
    </source>
</evidence>
<reference evidence="19" key="2">
    <citation type="submission" date="2017-06" db="EMBL/GenBank/DDBJ databases">
        <title>WGS assembly of Brachypodium distachyon.</title>
        <authorList>
            <consortium name="The International Brachypodium Initiative"/>
            <person name="Lucas S."/>
            <person name="Harmon-Smith M."/>
            <person name="Lail K."/>
            <person name="Tice H."/>
            <person name="Grimwood J."/>
            <person name="Bruce D."/>
            <person name="Barry K."/>
            <person name="Shu S."/>
            <person name="Lindquist E."/>
            <person name="Wang M."/>
            <person name="Pitluck S."/>
            <person name="Vogel J.P."/>
            <person name="Garvin D.F."/>
            <person name="Mockler T.C."/>
            <person name="Schmutz J."/>
            <person name="Rokhsar D."/>
            <person name="Bevan M.W."/>
        </authorList>
    </citation>
    <scope>NUCLEOTIDE SEQUENCE</scope>
    <source>
        <strain evidence="19">Bd21</strain>
    </source>
</reference>
<dbReference type="FunFam" id="3.30.200.20:FF:000162">
    <property type="entry name" value="Adenine nucleotide alpha hydrolase-like domain kinase"/>
    <property type="match status" value="1"/>
</dbReference>
<dbReference type="InterPro" id="IPR000719">
    <property type="entry name" value="Prot_kinase_dom"/>
</dbReference>
<feature type="transmembrane region" description="Helical" evidence="17">
    <location>
        <begin position="1099"/>
        <end position="1118"/>
    </location>
</feature>
<dbReference type="Gene3D" id="3.30.200.20">
    <property type="entry name" value="Phosphorylase Kinase, domain 1"/>
    <property type="match status" value="1"/>
</dbReference>
<evidence type="ECO:0000313" key="20">
    <source>
        <dbReference type="EnsemblPlants" id="PNT69747"/>
    </source>
</evidence>
<dbReference type="FunFam" id="1.25.40.10:FF:000090">
    <property type="entry name" value="Pentatricopeptide repeat-containing protein, chloroplastic"/>
    <property type="match status" value="1"/>
</dbReference>
<evidence type="ECO:0000256" key="2">
    <source>
        <dbReference type="ARBA" id="ARBA00010199"/>
    </source>
</evidence>
<evidence type="ECO:0000256" key="15">
    <source>
        <dbReference type="PROSITE-ProRule" id="PRU00708"/>
    </source>
</evidence>
<evidence type="ECO:0000256" key="5">
    <source>
        <dbReference type="ARBA" id="ARBA00022692"/>
    </source>
</evidence>
<dbReference type="NCBIfam" id="TIGR00797">
    <property type="entry name" value="matE"/>
    <property type="match status" value="1"/>
</dbReference>
<feature type="repeat" description="PPR" evidence="15">
    <location>
        <begin position="505"/>
        <end position="539"/>
    </location>
</feature>
<evidence type="ECO:0000256" key="11">
    <source>
        <dbReference type="ARBA" id="ARBA00022989"/>
    </source>
</evidence>
<reference evidence="20" key="3">
    <citation type="submission" date="2018-08" db="UniProtKB">
        <authorList>
            <consortium name="EnsemblPlants"/>
        </authorList>
    </citation>
    <scope>IDENTIFICATION</scope>
    <source>
        <strain evidence="20">cv. Bd21</strain>
    </source>
</reference>
<evidence type="ECO:0000313" key="19">
    <source>
        <dbReference type="EMBL" id="PNT69747.1"/>
    </source>
</evidence>
<dbReference type="InterPro" id="IPR011009">
    <property type="entry name" value="Kinase-like_dom_sf"/>
</dbReference>
<dbReference type="PROSITE" id="PS51375">
    <property type="entry name" value="PPR"/>
    <property type="match status" value="4"/>
</dbReference>
<dbReference type="InterPro" id="IPR002885">
    <property type="entry name" value="PPR_rpt"/>
</dbReference>
<dbReference type="Pfam" id="PF01554">
    <property type="entry name" value="MatE"/>
    <property type="match status" value="2"/>
</dbReference>
<evidence type="ECO:0000256" key="16">
    <source>
        <dbReference type="PROSITE-ProRule" id="PRU10141"/>
    </source>
</evidence>
<name>A0A2K2D646_BRADI</name>
<keyword evidence="21" id="KW-1185">Reference proteome</keyword>
<comment type="caution">
    <text evidence="17">Lacks conserved residue(s) required for the propagation of feature annotation.</text>
</comment>
<evidence type="ECO:0000256" key="10">
    <source>
        <dbReference type="ARBA" id="ARBA00022946"/>
    </source>
</evidence>
<feature type="transmembrane region" description="Helical" evidence="17">
    <location>
        <begin position="1179"/>
        <end position="1208"/>
    </location>
</feature>
<evidence type="ECO:0000256" key="12">
    <source>
        <dbReference type="ARBA" id="ARBA00023136"/>
    </source>
</evidence>
<dbReference type="SMART" id="SM00220">
    <property type="entry name" value="S_TKc"/>
    <property type="match status" value="1"/>
</dbReference>
<dbReference type="GO" id="GO:0042910">
    <property type="term" value="F:xenobiotic transmembrane transporter activity"/>
    <property type="evidence" value="ECO:0007669"/>
    <property type="project" value="InterPro"/>
</dbReference>
<feature type="transmembrane region" description="Helical" evidence="17">
    <location>
        <begin position="1138"/>
        <end position="1158"/>
    </location>
</feature>
<keyword evidence="10" id="KW-0809">Transit peptide</keyword>
<feature type="repeat" description="PPR" evidence="15">
    <location>
        <begin position="433"/>
        <end position="467"/>
    </location>
</feature>
<proteinExistence type="inferred from homology"/>
<keyword evidence="4" id="KW-0808">Transferase</keyword>
<comment type="subcellular location">
    <subcellularLocation>
        <location evidence="1">Membrane</location>
        <topology evidence="1">Multi-pass membrane protein</topology>
    </subcellularLocation>
</comment>
<reference evidence="19 20" key="1">
    <citation type="journal article" date="2010" name="Nature">
        <title>Genome sequencing and analysis of the model grass Brachypodium distachyon.</title>
        <authorList>
            <consortium name="International Brachypodium Initiative"/>
        </authorList>
    </citation>
    <scope>NUCLEOTIDE SEQUENCE [LARGE SCALE GENOMIC DNA]</scope>
    <source>
        <strain evidence="19 20">Bd21</strain>
    </source>
</reference>
<evidence type="ECO:0000256" key="4">
    <source>
        <dbReference type="ARBA" id="ARBA00022679"/>
    </source>
</evidence>
<evidence type="ECO:0000256" key="3">
    <source>
        <dbReference type="ARBA" id="ARBA00022527"/>
    </source>
</evidence>
<dbReference type="InterPro" id="IPR017441">
    <property type="entry name" value="Protein_kinase_ATP_BS"/>
</dbReference>
<evidence type="ECO:0000256" key="7">
    <source>
        <dbReference type="ARBA" id="ARBA00022741"/>
    </source>
</evidence>
<gene>
    <name evidence="19" type="ORF">BRADI_3g60830v3</name>
</gene>
<feature type="binding site" evidence="16">
    <location>
        <position position="104"/>
    </location>
    <ligand>
        <name>ATP</name>
        <dbReference type="ChEBI" id="CHEBI:30616"/>
    </ligand>
</feature>